<evidence type="ECO:0000313" key="2">
    <source>
        <dbReference type="EMBL" id="KAB5592257.1"/>
    </source>
</evidence>
<accession>A0A5N5QLV2</accession>
<feature type="region of interest" description="Disordered" evidence="1">
    <location>
        <begin position="72"/>
        <end position="91"/>
    </location>
</feature>
<dbReference type="Proteomes" id="UP000383932">
    <property type="component" value="Unassembled WGS sequence"/>
</dbReference>
<keyword evidence="3" id="KW-1185">Reference proteome</keyword>
<feature type="compositionally biased region" description="Polar residues" evidence="1">
    <location>
        <begin position="149"/>
        <end position="159"/>
    </location>
</feature>
<reference evidence="2 3" key="1">
    <citation type="journal article" date="2019" name="Fungal Biol. Biotechnol.">
        <title>Draft genome sequence of fastidious pathogen Ceratobasidium theobromae, which causes vascular-streak dieback in Theobroma cacao.</title>
        <authorList>
            <person name="Ali S.S."/>
            <person name="Asman A."/>
            <person name="Shao J."/>
            <person name="Firmansyah A.P."/>
            <person name="Susilo A.W."/>
            <person name="Rosmana A."/>
            <person name="McMahon P."/>
            <person name="Junaid M."/>
            <person name="Guest D."/>
            <person name="Kheng T.Y."/>
            <person name="Meinhardt L.W."/>
            <person name="Bailey B.A."/>
        </authorList>
    </citation>
    <scope>NUCLEOTIDE SEQUENCE [LARGE SCALE GENOMIC DNA]</scope>
    <source>
        <strain evidence="2 3">CT2</strain>
    </source>
</reference>
<dbReference type="EMBL" id="SSOP01000071">
    <property type="protein sequence ID" value="KAB5592257.1"/>
    <property type="molecule type" value="Genomic_DNA"/>
</dbReference>
<feature type="compositionally biased region" description="Low complexity" evidence="1">
    <location>
        <begin position="191"/>
        <end position="200"/>
    </location>
</feature>
<comment type="caution">
    <text evidence="2">The sequence shown here is derived from an EMBL/GenBank/DDBJ whole genome shotgun (WGS) entry which is preliminary data.</text>
</comment>
<evidence type="ECO:0000256" key="1">
    <source>
        <dbReference type="SAM" id="MobiDB-lite"/>
    </source>
</evidence>
<protein>
    <submittedName>
        <fullName evidence="2">Uncharacterized protein</fullName>
    </submittedName>
</protein>
<feature type="region of interest" description="Disordered" evidence="1">
    <location>
        <begin position="103"/>
        <end position="219"/>
    </location>
</feature>
<dbReference type="OrthoDB" id="3251271at2759"/>
<feature type="compositionally biased region" description="Polar residues" evidence="1">
    <location>
        <begin position="76"/>
        <end position="85"/>
    </location>
</feature>
<organism evidence="2 3">
    <name type="scientific">Ceratobasidium theobromae</name>
    <dbReference type="NCBI Taxonomy" id="1582974"/>
    <lineage>
        <taxon>Eukaryota</taxon>
        <taxon>Fungi</taxon>
        <taxon>Dikarya</taxon>
        <taxon>Basidiomycota</taxon>
        <taxon>Agaricomycotina</taxon>
        <taxon>Agaricomycetes</taxon>
        <taxon>Cantharellales</taxon>
        <taxon>Ceratobasidiaceae</taxon>
        <taxon>Ceratobasidium</taxon>
    </lineage>
</organism>
<dbReference type="AlphaFoldDB" id="A0A5N5QLV2"/>
<feature type="compositionally biased region" description="Basic and acidic residues" evidence="1">
    <location>
        <begin position="119"/>
        <end position="131"/>
    </location>
</feature>
<proteinExistence type="predicted"/>
<sequence>MELYRVLRFMQRGATQRVAAASAKVADEAEWDIGSAARAAWGVASAGASGSATQSSSIRVLRDNSYLPFVFDHNSQDSTGQQLSTAGPEVAPARRRVFKHGAEVAREAPAPQEPNMTEEPDKTESTADSDVKAGGPSSPIRAQAKLASDSKQSRTSSAHVVNKPGARRHKLEELFRPPNASTPVSGFLKPSGVSSASSTSTKRINDDEMNSRSKVMRTK</sequence>
<name>A0A5N5QLV2_9AGAM</name>
<gene>
    <name evidence="2" type="ORF">CTheo_4302</name>
</gene>
<evidence type="ECO:0000313" key="3">
    <source>
        <dbReference type="Proteomes" id="UP000383932"/>
    </source>
</evidence>